<evidence type="ECO:0000313" key="1">
    <source>
        <dbReference type="EMBL" id="MDP9921842.1"/>
    </source>
</evidence>
<dbReference type="Proteomes" id="UP001244295">
    <property type="component" value="Unassembled WGS sequence"/>
</dbReference>
<gene>
    <name evidence="1" type="ORF">J2W25_000857</name>
</gene>
<comment type="caution">
    <text evidence="1">The sequence shown here is derived from an EMBL/GenBank/DDBJ whole genome shotgun (WGS) entry which is preliminary data.</text>
</comment>
<dbReference type="RefSeq" id="WP_307635835.1">
    <property type="nucleotide sequence ID" value="NZ_JAUSRR010000002.1"/>
</dbReference>
<dbReference type="AlphaFoldDB" id="A0AAW8DRG3"/>
<name>A0AAW8DRG3_9BURK</name>
<sequence length="144" mass="16283">MKHITYFQIEPSAVALATFPSVLAAEAADILLQPVLTSRSWADRSAWRQEAVAMAVKLLYLARVREYEFLSSSLDARRVLGSDGITTQVFDRWWTLREMPWEEPSEHWEDYLAAVSEQVEATGDAAVDDMLHVISERQASARSP</sequence>
<evidence type="ECO:0000313" key="2">
    <source>
        <dbReference type="Proteomes" id="UP001244295"/>
    </source>
</evidence>
<dbReference type="EMBL" id="JAUSRR010000002">
    <property type="protein sequence ID" value="MDP9921842.1"/>
    <property type="molecule type" value="Genomic_DNA"/>
</dbReference>
<proteinExistence type="predicted"/>
<accession>A0AAW8DRG3</accession>
<organism evidence="1 2">
    <name type="scientific">Variovorax boronicumulans</name>
    <dbReference type="NCBI Taxonomy" id="436515"/>
    <lineage>
        <taxon>Bacteria</taxon>
        <taxon>Pseudomonadati</taxon>
        <taxon>Pseudomonadota</taxon>
        <taxon>Betaproteobacteria</taxon>
        <taxon>Burkholderiales</taxon>
        <taxon>Comamonadaceae</taxon>
        <taxon>Variovorax</taxon>
    </lineage>
</organism>
<protein>
    <submittedName>
        <fullName evidence="1">Uncharacterized protein</fullName>
    </submittedName>
</protein>
<reference evidence="1" key="1">
    <citation type="submission" date="2023-07" db="EMBL/GenBank/DDBJ databases">
        <title>Sorghum-associated microbial communities from plants grown in Nebraska, USA.</title>
        <authorList>
            <person name="Schachtman D."/>
        </authorList>
    </citation>
    <scope>NUCLEOTIDE SEQUENCE</scope>
    <source>
        <strain evidence="1">DS2795</strain>
    </source>
</reference>